<evidence type="ECO:0000313" key="8">
    <source>
        <dbReference type="EMBL" id="TNN52227.1"/>
    </source>
</evidence>
<dbReference type="Pfam" id="PF05347">
    <property type="entry name" value="Complex1_LYR"/>
    <property type="match status" value="1"/>
</dbReference>
<evidence type="ECO:0000256" key="2">
    <source>
        <dbReference type="ARBA" id="ARBA00023128"/>
    </source>
</evidence>
<dbReference type="OrthoDB" id="273010at2759"/>
<name>A0A4Z2GFD5_9TELE</name>
<keyword evidence="3" id="KW-0143">Chaperone</keyword>
<comment type="caution">
    <text evidence="8">The sequence shown here is derived from an EMBL/GenBank/DDBJ whole genome shotgun (WGS) entry which is preliminary data.</text>
</comment>
<evidence type="ECO:0000259" key="7">
    <source>
        <dbReference type="Pfam" id="PF05347"/>
    </source>
</evidence>
<evidence type="ECO:0000256" key="4">
    <source>
        <dbReference type="ARBA" id="ARBA00025715"/>
    </source>
</evidence>
<dbReference type="CDD" id="cd20268">
    <property type="entry name" value="Complex1_LYR_SDHAF1_LYRM8"/>
    <property type="match status" value="1"/>
</dbReference>
<dbReference type="AlphaFoldDB" id="A0A4Z2GFD5"/>
<evidence type="ECO:0000256" key="5">
    <source>
        <dbReference type="SAM" id="MobiDB-lite"/>
    </source>
</evidence>
<dbReference type="PANTHER" id="PTHR47046">
    <property type="entry name" value="SUCCINATE DEHYDROGENASE ASSEMBLY FACTOR 1, MITOCHONDRIAL"/>
    <property type="match status" value="1"/>
</dbReference>
<dbReference type="PANTHER" id="PTHR47046:SF1">
    <property type="entry name" value="SUCCINATE DEHYDROGENASE ASSEMBLY FACTOR 1, MITOCHONDRIAL"/>
    <property type="match status" value="1"/>
</dbReference>
<proteinExistence type="inferred from homology"/>
<feature type="region of interest" description="Disordered" evidence="5">
    <location>
        <begin position="181"/>
        <end position="204"/>
    </location>
</feature>
<dbReference type="InterPro" id="IPR008011">
    <property type="entry name" value="Complex1_LYR_dom"/>
</dbReference>
<comment type="subcellular location">
    <subcellularLocation>
        <location evidence="1">Mitochondrion matrix</location>
    </subcellularLocation>
</comment>
<feature type="domain" description="Complex 1 LYR protein" evidence="7">
    <location>
        <begin position="125"/>
        <end position="179"/>
    </location>
</feature>
<sequence>MTAQTMYVTFFLRVAGLLCSMPTSHPVTSDPWPLSSPSTCCSTCSTSMSAASVQRLKTSDNRSDNQSFPSTPNLRRAPWCVHGPYSQSRITAVDARRPAAVDVQVPEALVLVLVRPMARHSKLQKQILNLYRHFLRAGRDKPGFVPRIRDEFRENAGIKKTDVMHVEYLLRRGQRQLEQLRDNNTKQLGSFSRPDLRAGSRDPD</sequence>
<evidence type="ECO:0000313" key="9">
    <source>
        <dbReference type="Proteomes" id="UP000314294"/>
    </source>
</evidence>
<dbReference type="EMBL" id="SRLO01000555">
    <property type="protein sequence ID" value="TNN52227.1"/>
    <property type="molecule type" value="Genomic_DNA"/>
</dbReference>
<keyword evidence="6" id="KW-0732">Signal</keyword>
<protein>
    <submittedName>
        <fullName evidence="8">Succinate dehydrogenase assembly factor 1, mitochondrial</fullName>
    </submittedName>
</protein>
<evidence type="ECO:0000256" key="3">
    <source>
        <dbReference type="ARBA" id="ARBA00023186"/>
    </source>
</evidence>
<feature type="signal peptide" evidence="6">
    <location>
        <begin position="1"/>
        <end position="26"/>
    </location>
</feature>
<gene>
    <name evidence="8" type="primary">SDHAF1</name>
    <name evidence="8" type="ORF">EYF80_037583</name>
</gene>
<dbReference type="Proteomes" id="UP000314294">
    <property type="component" value="Unassembled WGS sequence"/>
</dbReference>
<dbReference type="InterPro" id="IPR052687">
    <property type="entry name" value="SDHAF1"/>
</dbReference>
<dbReference type="GO" id="GO:0034553">
    <property type="term" value="P:mitochondrial respiratory chain complex II assembly"/>
    <property type="evidence" value="ECO:0007669"/>
    <property type="project" value="InterPro"/>
</dbReference>
<keyword evidence="9" id="KW-1185">Reference proteome</keyword>
<dbReference type="InterPro" id="IPR045295">
    <property type="entry name" value="Complex1_LYR_SDHAF1_LYRM8"/>
</dbReference>
<dbReference type="GO" id="GO:0005759">
    <property type="term" value="C:mitochondrial matrix"/>
    <property type="evidence" value="ECO:0007669"/>
    <property type="project" value="UniProtKB-SubCell"/>
</dbReference>
<feature type="chain" id="PRO_5021347130" evidence="6">
    <location>
        <begin position="27"/>
        <end position="204"/>
    </location>
</feature>
<evidence type="ECO:0000256" key="6">
    <source>
        <dbReference type="SAM" id="SignalP"/>
    </source>
</evidence>
<comment type="similarity">
    <text evidence="4">Belongs to the complex I LYR family. SDHAF1 subfamily.</text>
</comment>
<reference evidence="8 9" key="1">
    <citation type="submission" date="2019-03" db="EMBL/GenBank/DDBJ databases">
        <title>First draft genome of Liparis tanakae, snailfish: a comprehensive survey of snailfish specific genes.</title>
        <authorList>
            <person name="Kim W."/>
            <person name="Song I."/>
            <person name="Jeong J.-H."/>
            <person name="Kim D."/>
            <person name="Kim S."/>
            <person name="Ryu S."/>
            <person name="Song J.Y."/>
            <person name="Lee S.K."/>
        </authorList>
    </citation>
    <scope>NUCLEOTIDE SEQUENCE [LARGE SCALE GENOMIC DNA]</scope>
    <source>
        <tissue evidence="8">Muscle</tissue>
    </source>
</reference>
<feature type="compositionally biased region" description="Basic and acidic residues" evidence="5">
    <location>
        <begin position="194"/>
        <end position="204"/>
    </location>
</feature>
<evidence type="ECO:0000256" key="1">
    <source>
        <dbReference type="ARBA" id="ARBA00004305"/>
    </source>
</evidence>
<organism evidence="8 9">
    <name type="scientific">Liparis tanakae</name>
    <name type="common">Tanaka's snailfish</name>
    <dbReference type="NCBI Taxonomy" id="230148"/>
    <lineage>
        <taxon>Eukaryota</taxon>
        <taxon>Metazoa</taxon>
        <taxon>Chordata</taxon>
        <taxon>Craniata</taxon>
        <taxon>Vertebrata</taxon>
        <taxon>Euteleostomi</taxon>
        <taxon>Actinopterygii</taxon>
        <taxon>Neopterygii</taxon>
        <taxon>Teleostei</taxon>
        <taxon>Neoteleostei</taxon>
        <taxon>Acanthomorphata</taxon>
        <taxon>Eupercaria</taxon>
        <taxon>Perciformes</taxon>
        <taxon>Cottioidei</taxon>
        <taxon>Cottales</taxon>
        <taxon>Liparidae</taxon>
        <taxon>Liparis</taxon>
    </lineage>
</organism>
<accession>A0A4Z2GFD5</accession>
<keyword evidence="2" id="KW-0496">Mitochondrion</keyword>